<organism evidence="1 2">
    <name type="scientific">Salipiger aestuarii</name>
    <dbReference type="NCBI Taxonomy" id="568098"/>
    <lineage>
        <taxon>Bacteria</taxon>
        <taxon>Pseudomonadati</taxon>
        <taxon>Pseudomonadota</taxon>
        <taxon>Alphaproteobacteria</taxon>
        <taxon>Rhodobacterales</taxon>
        <taxon>Roseobacteraceae</taxon>
        <taxon>Salipiger</taxon>
    </lineage>
</organism>
<dbReference type="OrthoDB" id="7629596at2"/>
<dbReference type="Gene3D" id="3.30.160.150">
    <property type="entry name" value="Lipoprotein like domain"/>
    <property type="match status" value="1"/>
</dbReference>
<dbReference type="AlphaFoldDB" id="A0A327XVY2"/>
<name>A0A327XVY2_9RHOB</name>
<protein>
    <submittedName>
        <fullName evidence="1">LPS-assembly lipoprotein</fullName>
    </submittedName>
</protein>
<dbReference type="GO" id="GO:0043165">
    <property type="term" value="P:Gram-negative-bacterium-type cell outer membrane assembly"/>
    <property type="evidence" value="ECO:0007669"/>
    <property type="project" value="InterPro"/>
</dbReference>
<dbReference type="GO" id="GO:0019867">
    <property type="term" value="C:outer membrane"/>
    <property type="evidence" value="ECO:0007669"/>
    <property type="project" value="InterPro"/>
</dbReference>
<keyword evidence="1" id="KW-0449">Lipoprotein</keyword>
<proteinExistence type="predicted"/>
<reference evidence="1 2" key="1">
    <citation type="submission" date="2018-06" db="EMBL/GenBank/DDBJ databases">
        <title>Genomic Encyclopedia of Archaeal and Bacterial Type Strains, Phase II (KMG-II): from individual species to whole genera.</title>
        <authorList>
            <person name="Goeker M."/>
        </authorList>
    </citation>
    <scope>NUCLEOTIDE SEQUENCE [LARGE SCALE GENOMIC DNA]</scope>
    <source>
        <strain evidence="1 2">DSM 22011</strain>
    </source>
</reference>
<dbReference type="RefSeq" id="WP_009505072.1">
    <property type="nucleotide sequence ID" value="NZ_LIGK01000040.1"/>
</dbReference>
<dbReference type="EMBL" id="QLMG01000041">
    <property type="protein sequence ID" value="RAK12784.1"/>
    <property type="molecule type" value="Genomic_DNA"/>
</dbReference>
<evidence type="ECO:0000313" key="2">
    <source>
        <dbReference type="Proteomes" id="UP000249165"/>
    </source>
</evidence>
<sequence length="161" mass="17157">MSSPDRRLVLLGALALGACGFTPVYGPAGQGGLLLNAVALPEPENRNEYDFNMRFEERMGRGTGPYALTRALRVNETGLGSLSDGQTTRYQLTGRAQYVLTLAGGSEPLISGHTDAFTGYSAAGSSVSQQASSRDAHSRLMVLLADQVIDRLLIDADQLPR</sequence>
<evidence type="ECO:0000313" key="1">
    <source>
        <dbReference type="EMBL" id="RAK12784.1"/>
    </source>
</evidence>
<dbReference type="Proteomes" id="UP000249165">
    <property type="component" value="Unassembled WGS sequence"/>
</dbReference>
<dbReference type="Pfam" id="PF04390">
    <property type="entry name" value="LptE"/>
    <property type="match status" value="1"/>
</dbReference>
<dbReference type="PROSITE" id="PS51257">
    <property type="entry name" value="PROKAR_LIPOPROTEIN"/>
    <property type="match status" value="1"/>
</dbReference>
<comment type="caution">
    <text evidence="1">The sequence shown here is derived from an EMBL/GenBank/DDBJ whole genome shotgun (WGS) entry which is preliminary data.</text>
</comment>
<gene>
    <name evidence="1" type="ORF">ATI53_104116</name>
</gene>
<accession>A0A327XVY2</accession>
<keyword evidence="2" id="KW-1185">Reference proteome</keyword>
<dbReference type="InterPro" id="IPR007485">
    <property type="entry name" value="LPS_assembly_LptE"/>
</dbReference>